<keyword evidence="5 9" id="KW-0238">DNA-binding</keyword>
<comment type="subcellular location">
    <subcellularLocation>
        <location evidence="1">Nucleus</location>
    </subcellularLocation>
</comment>
<evidence type="ECO:0000256" key="1">
    <source>
        <dbReference type="ARBA" id="ARBA00004123"/>
    </source>
</evidence>
<dbReference type="InterPro" id="IPR009071">
    <property type="entry name" value="HMG_box_dom"/>
</dbReference>
<dbReference type="InterPro" id="IPR024940">
    <property type="entry name" value="TCF/LEF"/>
</dbReference>
<feature type="DNA-binding region" description="HMG box" evidence="9">
    <location>
        <begin position="338"/>
        <end position="406"/>
    </location>
</feature>
<dbReference type="GO" id="GO:0000981">
    <property type="term" value="F:DNA-binding transcription factor activity, RNA polymerase II-specific"/>
    <property type="evidence" value="ECO:0007669"/>
    <property type="project" value="TreeGrafter"/>
</dbReference>
<feature type="compositionally biased region" description="Low complexity" evidence="10">
    <location>
        <begin position="155"/>
        <end position="179"/>
    </location>
</feature>
<protein>
    <submittedName>
        <fullName evidence="12">Protein pangolin, isoforms A/H/I/S</fullName>
    </submittedName>
</protein>
<dbReference type="GO" id="GO:0000785">
    <property type="term" value="C:chromatin"/>
    <property type="evidence" value="ECO:0007669"/>
    <property type="project" value="TreeGrafter"/>
</dbReference>
<feature type="region of interest" description="Disordered" evidence="10">
    <location>
        <begin position="572"/>
        <end position="624"/>
    </location>
</feature>
<accession>A0A095C4T8</accession>
<feature type="compositionally biased region" description="Low complexity" evidence="10">
    <location>
        <begin position="546"/>
        <end position="558"/>
    </location>
</feature>
<feature type="compositionally biased region" description="Low complexity" evidence="10">
    <location>
        <begin position="1318"/>
        <end position="1333"/>
    </location>
</feature>
<feature type="domain" description="HMG box" evidence="11">
    <location>
        <begin position="338"/>
        <end position="406"/>
    </location>
</feature>
<dbReference type="GO" id="GO:1990907">
    <property type="term" value="C:beta-catenin-TCF complex"/>
    <property type="evidence" value="ECO:0007669"/>
    <property type="project" value="TreeGrafter"/>
</dbReference>
<dbReference type="STRING" id="6185.A0A095C4T8"/>
<evidence type="ECO:0000256" key="7">
    <source>
        <dbReference type="ARBA" id="ARBA00023163"/>
    </source>
</evidence>
<gene>
    <name evidence="12" type="ORF">MS3_05169</name>
</gene>
<name>A0A095C4T8_SCHHA</name>
<dbReference type="SUPFAM" id="SSF47095">
    <property type="entry name" value="HMG-box"/>
    <property type="match status" value="1"/>
</dbReference>
<dbReference type="GO" id="GO:0000978">
    <property type="term" value="F:RNA polymerase II cis-regulatory region sequence-specific DNA binding"/>
    <property type="evidence" value="ECO:0007669"/>
    <property type="project" value="TreeGrafter"/>
</dbReference>
<dbReference type="EMBL" id="KL250818">
    <property type="protein sequence ID" value="KGB36853.1"/>
    <property type="molecule type" value="Genomic_DNA"/>
</dbReference>
<feature type="region of interest" description="Disordered" evidence="10">
    <location>
        <begin position="155"/>
        <end position="181"/>
    </location>
</feature>
<keyword evidence="4" id="KW-0805">Transcription regulation</keyword>
<feature type="compositionally biased region" description="Polar residues" evidence="10">
    <location>
        <begin position="572"/>
        <end position="596"/>
    </location>
</feature>
<keyword evidence="3" id="KW-0879">Wnt signaling pathway</keyword>
<keyword evidence="7" id="KW-0804">Transcription</keyword>
<evidence type="ECO:0000256" key="3">
    <source>
        <dbReference type="ARBA" id="ARBA00022687"/>
    </source>
</evidence>
<feature type="region of interest" description="Disordered" evidence="10">
    <location>
        <begin position="537"/>
        <end position="558"/>
    </location>
</feature>
<reference evidence="12" key="1">
    <citation type="journal article" date="2012" name="Nat. Genet.">
        <title>Whole-genome sequence of Schistosoma haematobium.</title>
        <authorList>
            <person name="Young N.D."/>
            <person name="Jex A.R."/>
            <person name="Li B."/>
            <person name="Liu S."/>
            <person name="Yang L."/>
            <person name="Xiong Z."/>
            <person name="Li Y."/>
            <person name="Cantacessi C."/>
            <person name="Hall R.S."/>
            <person name="Xu X."/>
            <person name="Chen F."/>
            <person name="Wu X."/>
            <person name="Zerlotini A."/>
            <person name="Oliveira G."/>
            <person name="Hofmann A."/>
            <person name="Zhang G."/>
            <person name="Fang X."/>
            <person name="Kang Y."/>
            <person name="Campbell B.E."/>
            <person name="Loukas A."/>
            <person name="Ranganathan S."/>
            <person name="Rollinson D."/>
            <person name="Rinaldi G."/>
            <person name="Brindley P.J."/>
            <person name="Yang H."/>
            <person name="Wang J."/>
            <person name="Wang J."/>
            <person name="Gasser R.B."/>
        </authorList>
    </citation>
    <scope>NUCLEOTIDE SEQUENCE [LARGE SCALE GENOMIC DNA]</scope>
</reference>
<dbReference type="PANTHER" id="PTHR10373">
    <property type="entry name" value="TRANSCRIPTION FACTOR 7 FAMILY MEMBER"/>
    <property type="match status" value="1"/>
</dbReference>
<dbReference type="PANTHER" id="PTHR10373:SF38">
    <property type="entry name" value="PROTEIN PANGOLIN, ISOFORM J"/>
    <property type="match status" value="1"/>
</dbReference>
<evidence type="ECO:0000256" key="6">
    <source>
        <dbReference type="ARBA" id="ARBA00023159"/>
    </source>
</evidence>
<evidence type="ECO:0000256" key="8">
    <source>
        <dbReference type="ARBA" id="ARBA00023242"/>
    </source>
</evidence>
<dbReference type="Gene3D" id="1.10.30.10">
    <property type="entry name" value="High mobility group box domain"/>
    <property type="match status" value="1"/>
</dbReference>
<keyword evidence="6" id="KW-0010">Activator</keyword>
<evidence type="ECO:0000256" key="9">
    <source>
        <dbReference type="PROSITE-ProRule" id="PRU00267"/>
    </source>
</evidence>
<feature type="compositionally biased region" description="Low complexity" evidence="10">
    <location>
        <begin position="1177"/>
        <end position="1192"/>
    </location>
</feature>
<dbReference type="FunFam" id="1.10.30.10:FF:000001">
    <property type="entry name" value="transcription factor 7 isoform X2"/>
    <property type="match status" value="1"/>
</dbReference>
<evidence type="ECO:0000256" key="2">
    <source>
        <dbReference type="ARBA" id="ARBA00006569"/>
    </source>
</evidence>
<keyword evidence="8 9" id="KW-0539">Nucleus</keyword>
<dbReference type="CDD" id="cd21996">
    <property type="entry name" value="HMG-box_TCF7-like"/>
    <property type="match status" value="1"/>
</dbReference>
<feature type="compositionally biased region" description="Low complexity" evidence="10">
    <location>
        <begin position="1028"/>
        <end position="1041"/>
    </location>
</feature>
<evidence type="ECO:0000256" key="4">
    <source>
        <dbReference type="ARBA" id="ARBA00023015"/>
    </source>
</evidence>
<evidence type="ECO:0000259" key="11">
    <source>
        <dbReference type="PROSITE" id="PS50118"/>
    </source>
</evidence>
<sequence length="1597" mass="174552">MVPSPKANSSNLTTSSLSPAALYHRCENNNSNNNNTNNNNNYSSSRASTSTNSTAASPYSPSMFAAAAAAAHMQLLSAAAAAATFNSNLSSSSSSSSVHTAPSTPCITTSLNNEFTFEDSIREMKSVSTSSSSSVISLSDLSPTVQFGSLSTSSLSSIQNRDNNSNNNSNDNNNSASNSLWRRQQTAAAVVAAVAASAMIGNSTSSELSSVSAVARGDNDSISGRSGVGRRRRNTNIHNTLDRTNSPGLWSSRNHLFSSRSRDRRSFDFVKALTKSGITNIHNRNNNNNSNDDVIINEESSLDHCKETLKRKMTTNLISSSSAAATTTSSCLSKGIHIKKPLNAFMLFMKEMRSRVQEECTLKESAAINQVLGKKWHELTREEQTKYYEMARHEKELHQQLYPNWSARDNYAYHARRRKRRRQLFHKHGLHIRGTRHMNKSIMNTRLYEKSSSSSLLLLNDSTIMMDKSKVNTSLDKWNGYKSFPLDIGSNQQKRNSCIPDHSVNNKTHSNDSLSSMIINGSKIQTDHLSDDIVNCHHQRHHHHSSSSGSKCSSPHLPSSIHPVTTISEFSSNYQQSPLTSNSPLCRKQNQSFTAPSISSPSSSSLVSTTTTTTTTSSSLSSSSLSSSLTLSKQITSNLTKLDPITTIKEEDGCNFLGEVKQHVKSMNVNSIDYKTFMNSVDDENNNNNIVKNDRYVAEYSVKNDYNESKITMSNIGHQYRSNIDLGYCLFPHVPTVNMNNGNNESDKFRTIRDFNRKSKLNLNSNRNTALTANIVATPNINTTSSISSTTFCNRDRELNKLYNESTNLIPNEYAYHTNNNNNNHDVSNLFHHSTGYPFLHSDINVKRDTSSAFYPSSLSSALNDNKSIHSKDHSFLSPRFTGMINLSSSSSSVDSENRHPSHSITPIGYQSGYRYSSHLDHLSYSSMSSNHFPTFPGSLPSHLMSTFGLNGGGGGGNKHHNSSRCMTDLLLSSSTSDSHVKTITKNNHSCSGGEGGGRCSSGSYDCNRKKKCIRFISEAEPEEFSNGTTTSQQPQTGTHHSSTHHLARQRLANFIDPFIRPAHSSQSNISSQSSKFHTFPSSFLCSSINFNNNVTNEHTLTSSSSSLADFSLRLNQPHHAIAGCYTGKSSAFISPSLSSRSNHPMLDLATSPFPLKNSYHHSNNSTSEELNFKLTSSSPRTPSSLSSSSSSSVLFSPSRLNSHTIGQCLSNCNESRLPTTANNNTEFAFNKPNSIDMWNNNTTTNNNGMNTFYPNWSHDSSAFKLSTTSSCVDVSTISMTISSSVCSQLNTHNLIDSTSRSNSHSRLRESNQSDKCNINTSTTNTTTTTTITGDRNHFNSNQSKLSSNEANRFVNQSLSSLTDNSVASKINPTNLQNDSNCSMPYSNVVSFALCSSLTSSNVEISNTKPINMNSFIGTHSLECSSTSSSSSSSSSLSNTLPSTVLSLSSPIKTISDEYSERNPNEPPPSKRICCNSPASLLKLSNIESVVCCVSSPLVSMNNDVTNFTNINNLDSSVLQDHLAVSNSTTTNTTTTTTTTAVTTVKTTTTTSCKYTESVRFGVADFMGLNDDDNSHNHNNDNVDIISVVDNIDHDCP</sequence>
<dbReference type="Pfam" id="PF00505">
    <property type="entry name" value="HMG_box"/>
    <property type="match status" value="1"/>
</dbReference>
<dbReference type="SMART" id="SM00398">
    <property type="entry name" value="HMG"/>
    <property type="match status" value="1"/>
</dbReference>
<evidence type="ECO:0000313" key="12">
    <source>
        <dbReference type="EMBL" id="KGB36853.1"/>
    </source>
</evidence>
<dbReference type="InterPro" id="IPR036910">
    <property type="entry name" value="HMG_box_dom_sf"/>
</dbReference>
<feature type="compositionally biased region" description="Low complexity" evidence="10">
    <location>
        <begin position="597"/>
        <end position="624"/>
    </location>
</feature>
<comment type="similarity">
    <text evidence="2">Belongs to the TCF/LEF family.</text>
</comment>
<feature type="region of interest" description="Disordered" evidence="10">
    <location>
        <begin position="25"/>
        <end position="56"/>
    </location>
</feature>
<proteinExistence type="inferred from homology"/>
<feature type="compositionally biased region" description="Polar residues" evidence="10">
    <location>
        <begin position="1161"/>
        <end position="1176"/>
    </location>
</feature>
<feature type="region of interest" description="Disordered" evidence="10">
    <location>
        <begin position="1024"/>
        <end position="1046"/>
    </location>
</feature>
<feature type="region of interest" description="Disordered" evidence="10">
    <location>
        <begin position="1298"/>
        <end position="1347"/>
    </location>
</feature>
<dbReference type="GO" id="GO:0060070">
    <property type="term" value="P:canonical Wnt signaling pathway"/>
    <property type="evidence" value="ECO:0007669"/>
    <property type="project" value="TreeGrafter"/>
</dbReference>
<organism evidence="12">
    <name type="scientific">Schistosoma haematobium</name>
    <name type="common">Blood fluke</name>
    <dbReference type="NCBI Taxonomy" id="6185"/>
    <lineage>
        <taxon>Eukaryota</taxon>
        <taxon>Metazoa</taxon>
        <taxon>Spiralia</taxon>
        <taxon>Lophotrochozoa</taxon>
        <taxon>Platyhelminthes</taxon>
        <taxon>Trematoda</taxon>
        <taxon>Digenea</taxon>
        <taxon>Strigeidida</taxon>
        <taxon>Schistosomatoidea</taxon>
        <taxon>Schistosomatidae</taxon>
        <taxon>Schistosoma</taxon>
    </lineage>
</organism>
<feature type="region of interest" description="Disordered" evidence="10">
    <location>
        <begin position="206"/>
        <end position="232"/>
    </location>
</feature>
<dbReference type="PROSITE" id="PS50118">
    <property type="entry name" value="HMG_BOX_2"/>
    <property type="match status" value="1"/>
</dbReference>
<feature type="region of interest" description="Disordered" evidence="10">
    <location>
        <begin position="1160"/>
        <end position="1192"/>
    </location>
</feature>
<evidence type="ECO:0000256" key="10">
    <source>
        <dbReference type="SAM" id="MobiDB-lite"/>
    </source>
</evidence>
<evidence type="ECO:0000256" key="5">
    <source>
        <dbReference type="ARBA" id="ARBA00023125"/>
    </source>
</evidence>
<feature type="compositionally biased region" description="Low complexity" evidence="10">
    <location>
        <begin position="28"/>
        <end position="56"/>
    </location>
</feature>